<dbReference type="InterPro" id="IPR001647">
    <property type="entry name" value="HTH_TetR"/>
</dbReference>
<keyword evidence="5" id="KW-1185">Reference proteome</keyword>
<reference evidence="4" key="2">
    <citation type="submission" date="2023-01" db="EMBL/GenBank/DDBJ databases">
        <title>Draft genome sequence of Sulfitobacter pacificus strain NBRC 109915.</title>
        <authorList>
            <person name="Sun Q."/>
            <person name="Mori K."/>
        </authorList>
    </citation>
    <scope>NUCLEOTIDE SEQUENCE</scope>
    <source>
        <strain evidence="4">NBRC 109915</strain>
    </source>
</reference>
<evidence type="ECO:0000256" key="1">
    <source>
        <dbReference type="ARBA" id="ARBA00023125"/>
    </source>
</evidence>
<dbReference type="PROSITE" id="PS50977">
    <property type="entry name" value="HTH_TETR_2"/>
    <property type="match status" value="1"/>
</dbReference>
<dbReference type="Gene3D" id="1.10.357.10">
    <property type="entry name" value="Tetracycline Repressor, domain 2"/>
    <property type="match status" value="1"/>
</dbReference>
<feature type="DNA-binding region" description="H-T-H motif" evidence="2">
    <location>
        <begin position="33"/>
        <end position="52"/>
    </location>
</feature>
<evidence type="ECO:0000313" key="4">
    <source>
        <dbReference type="EMBL" id="GLQ26779.1"/>
    </source>
</evidence>
<feature type="domain" description="HTH tetR-type" evidence="3">
    <location>
        <begin position="10"/>
        <end position="70"/>
    </location>
</feature>
<evidence type="ECO:0000256" key="2">
    <source>
        <dbReference type="PROSITE-ProRule" id="PRU00335"/>
    </source>
</evidence>
<proteinExistence type="predicted"/>
<comment type="caution">
    <text evidence="4">The sequence shown here is derived from an EMBL/GenBank/DDBJ whole genome shotgun (WGS) entry which is preliminary data.</text>
</comment>
<evidence type="ECO:0000313" key="5">
    <source>
        <dbReference type="Proteomes" id="UP001161388"/>
    </source>
</evidence>
<dbReference type="EMBL" id="BSNL01000001">
    <property type="protein sequence ID" value="GLQ26779.1"/>
    <property type="molecule type" value="Genomic_DNA"/>
</dbReference>
<dbReference type="InterPro" id="IPR050109">
    <property type="entry name" value="HTH-type_TetR-like_transc_reg"/>
</dbReference>
<accession>A0ABQ5VI78</accession>
<dbReference type="PANTHER" id="PTHR30055:SF146">
    <property type="entry name" value="HTH-TYPE TRANSCRIPTIONAL DUAL REGULATOR CECR"/>
    <property type="match status" value="1"/>
</dbReference>
<reference evidence="4" key="1">
    <citation type="journal article" date="2014" name="Int. J. Syst. Evol. Microbiol.">
        <title>Complete genome of a new Firmicutes species belonging to the dominant human colonic microbiota ('Ruminococcus bicirculans') reveals two chromosomes and a selective capacity to utilize plant glucans.</title>
        <authorList>
            <consortium name="NISC Comparative Sequencing Program"/>
            <person name="Wegmann U."/>
            <person name="Louis P."/>
            <person name="Goesmann A."/>
            <person name="Henrissat B."/>
            <person name="Duncan S.H."/>
            <person name="Flint H.J."/>
        </authorList>
    </citation>
    <scope>NUCLEOTIDE SEQUENCE</scope>
    <source>
        <strain evidence="4">NBRC 109915</strain>
    </source>
</reference>
<dbReference type="InterPro" id="IPR009057">
    <property type="entry name" value="Homeodomain-like_sf"/>
</dbReference>
<keyword evidence="1 2" id="KW-0238">DNA-binding</keyword>
<dbReference type="SUPFAM" id="SSF46689">
    <property type="entry name" value="Homeodomain-like"/>
    <property type="match status" value="1"/>
</dbReference>
<name>A0ABQ5VI78_9RHOB</name>
<sequence>MNKPIQKRSQATRAKLIDAAEKAILSKGFTAMRVEDVVQEAGVAKGTFFAHFQDKDALMDLLIGREIETYLDDFEEMPPPESLDELVDRLMPLMNFMTSERYVFDVILRHSGAAAKEDIGPIASTFEHQLEIFTRWLSEKPFRKDVSPLILAEGIQAFAVQSMGLQFCAISREEPMQSRLTQYLNAWLILPASSVSGNGA</sequence>
<protein>
    <recommendedName>
        <fullName evidence="3">HTH tetR-type domain-containing protein</fullName>
    </recommendedName>
</protein>
<evidence type="ECO:0000259" key="3">
    <source>
        <dbReference type="PROSITE" id="PS50977"/>
    </source>
</evidence>
<dbReference type="Pfam" id="PF00440">
    <property type="entry name" value="TetR_N"/>
    <property type="match status" value="1"/>
</dbReference>
<dbReference type="PRINTS" id="PR00455">
    <property type="entry name" value="HTHTETR"/>
</dbReference>
<dbReference type="RefSeq" id="WP_284372262.1">
    <property type="nucleotide sequence ID" value="NZ_BAABWP010000001.1"/>
</dbReference>
<dbReference type="Proteomes" id="UP001161388">
    <property type="component" value="Unassembled WGS sequence"/>
</dbReference>
<dbReference type="PANTHER" id="PTHR30055">
    <property type="entry name" value="HTH-TYPE TRANSCRIPTIONAL REGULATOR RUTR"/>
    <property type="match status" value="1"/>
</dbReference>
<organism evidence="4 5">
    <name type="scientific">Sulfitobacter pacificus</name>
    <dbReference type="NCBI Taxonomy" id="1499314"/>
    <lineage>
        <taxon>Bacteria</taxon>
        <taxon>Pseudomonadati</taxon>
        <taxon>Pseudomonadota</taxon>
        <taxon>Alphaproteobacteria</taxon>
        <taxon>Rhodobacterales</taxon>
        <taxon>Roseobacteraceae</taxon>
        <taxon>Sulfitobacter</taxon>
    </lineage>
</organism>
<gene>
    <name evidence="4" type="ORF">GCM10007927_15820</name>
</gene>